<keyword evidence="2" id="KW-0732">Signal</keyword>
<evidence type="ECO:0000256" key="1">
    <source>
        <dbReference type="SAM" id="MobiDB-lite"/>
    </source>
</evidence>
<feature type="signal peptide" evidence="2">
    <location>
        <begin position="1"/>
        <end position="30"/>
    </location>
</feature>
<evidence type="ECO:0008006" key="5">
    <source>
        <dbReference type="Google" id="ProtNLM"/>
    </source>
</evidence>
<feature type="chain" id="PRO_5046990299" description="Secreted protein" evidence="2">
    <location>
        <begin position="31"/>
        <end position="149"/>
    </location>
</feature>
<name>A0ABW2GC47_9ACTN</name>
<evidence type="ECO:0000313" key="4">
    <source>
        <dbReference type="Proteomes" id="UP001596413"/>
    </source>
</evidence>
<dbReference type="EMBL" id="JBHSZO010000005">
    <property type="protein sequence ID" value="MFC7217579.1"/>
    <property type="molecule type" value="Genomic_DNA"/>
</dbReference>
<sequence>MAPRFPGAAAVALCAALTAPVWLPASAASAAPAHPGHHPPQTCTTPDGGAQGSFRAEFTTARRVELDIHAKDLKADRRTAQVRLVTVSPDGSRHYYRWHAVPNGKHGVWKTFALNRKGIVSAHLQTQNVGRDGLVWGTCVTKKALNPHW</sequence>
<reference evidence="4" key="1">
    <citation type="journal article" date="2019" name="Int. J. Syst. Evol. Microbiol.">
        <title>The Global Catalogue of Microorganisms (GCM) 10K type strain sequencing project: providing services to taxonomists for standard genome sequencing and annotation.</title>
        <authorList>
            <consortium name="The Broad Institute Genomics Platform"/>
            <consortium name="The Broad Institute Genome Sequencing Center for Infectious Disease"/>
            <person name="Wu L."/>
            <person name="Ma J."/>
        </authorList>
    </citation>
    <scope>NUCLEOTIDE SEQUENCE [LARGE SCALE GENOMIC DNA]</scope>
    <source>
        <strain evidence="4">CGMCC 1.13681</strain>
    </source>
</reference>
<gene>
    <name evidence="3" type="ORF">ACFQLX_05230</name>
</gene>
<dbReference type="RefSeq" id="WP_386412429.1">
    <property type="nucleotide sequence ID" value="NZ_JBHSZO010000005.1"/>
</dbReference>
<proteinExistence type="predicted"/>
<evidence type="ECO:0000256" key="2">
    <source>
        <dbReference type="SAM" id="SignalP"/>
    </source>
</evidence>
<accession>A0ABW2GC47</accession>
<dbReference type="Proteomes" id="UP001596413">
    <property type="component" value="Unassembled WGS sequence"/>
</dbReference>
<comment type="caution">
    <text evidence="3">The sequence shown here is derived from an EMBL/GenBank/DDBJ whole genome shotgun (WGS) entry which is preliminary data.</text>
</comment>
<keyword evidence="4" id="KW-1185">Reference proteome</keyword>
<organism evidence="3 4">
    <name type="scientific">Streptomyces polyrhachis</name>
    <dbReference type="NCBI Taxonomy" id="1282885"/>
    <lineage>
        <taxon>Bacteria</taxon>
        <taxon>Bacillati</taxon>
        <taxon>Actinomycetota</taxon>
        <taxon>Actinomycetes</taxon>
        <taxon>Kitasatosporales</taxon>
        <taxon>Streptomycetaceae</taxon>
        <taxon>Streptomyces</taxon>
    </lineage>
</organism>
<evidence type="ECO:0000313" key="3">
    <source>
        <dbReference type="EMBL" id="MFC7217579.1"/>
    </source>
</evidence>
<feature type="region of interest" description="Disordered" evidence="1">
    <location>
        <begin position="29"/>
        <end position="52"/>
    </location>
</feature>
<protein>
    <recommendedName>
        <fullName evidence="5">Secreted protein</fullName>
    </recommendedName>
</protein>